<evidence type="ECO:0000256" key="8">
    <source>
        <dbReference type="ARBA" id="ARBA00023065"/>
    </source>
</evidence>
<evidence type="ECO:0000256" key="2">
    <source>
        <dbReference type="ARBA" id="ARBA00006024"/>
    </source>
</evidence>
<evidence type="ECO:0000256" key="5">
    <source>
        <dbReference type="ARBA" id="ARBA00022723"/>
    </source>
</evidence>
<dbReference type="InterPro" id="IPR051014">
    <property type="entry name" value="Cation_Transport_ATPase_IB"/>
</dbReference>
<dbReference type="SFLD" id="SFLDF00027">
    <property type="entry name" value="p-type_atpase"/>
    <property type="match status" value="1"/>
</dbReference>
<dbReference type="Gene3D" id="2.70.150.10">
    <property type="entry name" value="Calcium-transporting ATPase, cytoplasmic transduction domain A"/>
    <property type="match status" value="1"/>
</dbReference>
<protein>
    <recommendedName>
        <fullName evidence="10">Cd(2+)-exporting ATPase</fullName>
        <ecNumber evidence="10">7.2.2.21</ecNumber>
    </recommendedName>
</protein>
<proteinExistence type="inferred from homology"/>
<reference evidence="14 15" key="1">
    <citation type="submission" date="2015-11" db="EMBL/GenBank/DDBJ databases">
        <title>Draft genome sequences of new species of the genus Lactobacillus isolated from orchardgrass silage.</title>
        <authorList>
            <person name="Tohno M."/>
            <person name="Tanizawa Y."/>
            <person name="Arita M."/>
        </authorList>
    </citation>
    <scope>NUCLEOTIDE SEQUENCE [LARGE SCALE GENOMIC DNA]</scope>
    <source>
        <strain evidence="14 15">IWT140</strain>
    </source>
</reference>
<dbReference type="InterPro" id="IPR059000">
    <property type="entry name" value="ATPase_P-type_domA"/>
</dbReference>
<dbReference type="GO" id="GO:0016887">
    <property type="term" value="F:ATP hydrolysis activity"/>
    <property type="evidence" value="ECO:0007669"/>
    <property type="project" value="InterPro"/>
</dbReference>
<keyword evidence="5 12" id="KW-0479">Metal-binding</keyword>
<dbReference type="InterPro" id="IPR044492">
    <property type="entry name" value="P_typ_ATPase_HD_dom"/>
</dbReference>
<dbReference type="NCBIfam" id="TIGR01525">
    <property type="entry name" value="ATPase-IB_hvy"/>
    <property type="match status" value="1"/>
</dbReference>
<evidence type="ECO:0000256" key="6">
    <source>
        <dbReference type="ARBA" id="ARBA00022967"/>
    </source>
</evidence>
<feature type="domain" description="P-type ATPase A" evidence="13">
    <location>
        <begin position="128"/>
        <end position="228"/>
    </location>
</feature>
<dbReference type="SUPFAM" id="SSF81665">
    <property type="entry name" value="Calcium ATPase, transmembrane domain M"/>
    <property type="match status" value="1"/>
</dbReference>
<evidence type="ECO:0000313" key="15">
    <source>
        <dbReference type="Proteomes" id="UP000198430"/>
    </source>
</evidence>
<evidence type="ECO:0000259" key="13">
    <source>
        <dbReference type="Pfam" id="PF00122"/>
    </source>
</evidence>
<sequence length="629" mass="67448">MKLATAPSRTNKTLRGFLNHTGDLMMIASSTIILLIAVSLPVSGVKILFYITSYAIIGYPVIWESFKNILHGDFFDENFLMTVATIGAIALGDYPEAIAVMLFYQIGELFEAIAVQQSKQSISALLKLKPATATILTDTGEETVKPERVTPGQTIRVKPGEKVPLDGQLIHGNTSLDTSALTGESLPRDVQTGETILNGTINLTGVIDIRVTKVYQESTVARILDLVQNAAQKKTVTEKFITRFAKIYTPIVVGLAVLLAIFPPLLHLGPWATWINRALVFLVISCPCALVISVPLSFFGGIGAASRHGILVKGSNFLEVLTRINTVAFDKTGTLTQGQFTVSEIKPEAPLTKQRLLGIAAAAEQHSNHPIARSILTAYQGDMAQFSIHDVHETAGHGIQATINDQLVVIGNTQAMAENHISMPVTQTDCTTIYVAIDHQFAGSISVADQPKPDAKAAISTLKQLGVAHTVLLTGDNRSVADQIGHKLGLNHVEADLLPAQKVSKIETLTLAAHTAQHRVAFVGDGINDTPVLARADVGIAMGGLGADAAIEAADVVIMDDKPSKIATLIQIAKATQRIVWENITFALMIKVLFLILGAFGIIGMWQAVFADVGVTMIAILNALRLQHQ</sequence>
<dbReference type="Pfam" id="PF00122">
    <property type="entry name" value="E1-E2_ATPase"/>
    <property type="match status" value="1"/>
</dbReference>
<evidence type="ECO:0000256" key="9">
    <source>
        <dbReference type="ARBA" id="ARBA00023136"/>
    </source>
</evidence>
<keyword evidence="12" id="KW-0547">Nucleotide-binding</keyword>
<evidence type="ECO:0000313" key="14">
    <source>
        <dbReference type="EMBL" id="GAX03062.1"/>
    </source>
</evidence>
<evidence type="ECO:0000256" key="10">
    <source>
        <dbReference type="ARBA" id="ARBA00039103"/>
    </source>
</evidence>
<keyword evidence="8" id="KW-0406">Ion transport</keyword>
<dbReference type="GO" id="GO:0005886">
    <property type="term" value="C:plasma membrane"/>
    <property type="evidence" value="ECO:0007669"/>
    <property type="project" value="UniProtKB-SubCell"/>
</dbReference>
<accession>A0A1Z5INA4</accession>
<feature type="transmembrane region" description="Helical" evidence="12">
    <location>
        <begin position="21"/>
        <end position="41"/>
    </location>
</feature>
<dbReference type="Gene3D" id="3.40.50.1000">
    <property type="entry name" value="HAD superfamily/HAD-like"/>
    <property type="match status" value="1"/>
</dbReference>
<keyword evidence="6" id="KW-1278">Translocase</keyword>
<keyword evidence="9 12" id="KW-0472">Membrane</keyword>
<evidence type="ECO:0000256" key="3">
    <source>
        <dbReference type="ARBA" id="ARBA00022539"/>
    </source>
</evidence>
<name>A0A1Z5INA4_9LACO</name>
<feature type="transmembrane region" description="Helical" evidence="12">
    <location>
        <begin position="47"/>
        <end position="66"/>
    </location>
</feature>
<dbReference type="InterPro" id="IPR023299">
    <property type="entry name" value="ATPase_P-typ_cyto_dom_N"/>
</dbReference>
<dbReference type="GO" id="GO:0046872">
    <property type="term" value="F:metal ion binding"/>
    <property type="evidence" value="ECO:0007669"/>
    <property type="project" value="UniProtKB-KW"/>
</dbReference>
<dbReference type="PANTHER" id="PTHR48085:SF5">
    <property type="entry name" value="CADMIUM_ZINC-TRANSPORTING ATPASE HMA4-RELATED"/>
    <property type="match status" value="1"/>
</dbReference>
<feature type="transmembrane region" description="Helical" evidence="12">
    <location>
        <begin position="584"/>
        <end position="603"/>
    </location>
</feature>
<dbReference type="NCBIfam" id="TIGR01512">
    <property type="entry name" value="ATPase-IB2_Cd"/>
    <property type="match status" value="1"/>
</dbReference>
<dbReference type="SFLD" id="SFLDG00002">
    <property type="entry name" value="C1.7:_P-type_atpase_like"/>
    <property type="match status" value="1"/>
</dbReference>
<dbReference type="PROSITE" id="PS00154">
    <property type="entry name" value="ATPASE_E1_E2"/>
    <property type="match status" value="1"/>
</dbReference>
<evidence type="ECO:0000256" key="11">
    <source>
        <dbReference type="ARBA" id="ARBA00049338"/>
    </source>
</evidence>
<keyword evidence="4 12" id="KW-0812">Transmembrane</keyword>
<evidence type="ECO:0000256" key="4">
    <source>
        <dbReference type="ARBA" id="ARBA00022692"/>
    </source>
</evidence>
<dbReference type="NCBIfam" id="TIGR01494">
    <property type="entry name" value="ATPase_P-type"/>
    <property type="match status" value="1"/>
</dbReference>
<dbReference type="GO" id="GO:0008551">
    <property type="term" value="F:P-type cadmium transporter activity"/>
    <property type="evidence" value="ECO:0007669"/>
    <property type="project" value="UniProtKB-EC"/>
</dbReference>
<organism evidence="14 15">
    <name type="scientific">Secundilactobacillus pentosiphilus</name>
    <dbReference type="NCBI Taxonomy" id="1714682"/>
    <lineage>
        <taxon>Bacteria</taxon>
        <taxon>Bacillati</taxon>
        <taxon>Bacillota</taxon>
        <taxon>Bacilli</taxon>
        <taxon>Lactobacillales</taxon>
        <taxon>Lactobacillaceae</taxon>
        <taxon>Secundilactobacillus</taxon>
    </lineage>
</organism>
<comment type="caution">
    <text evidence="14">The sequence shown here is derived from an EMBL/GenBank/DDBJ whole genome shotgun (WGS) entry which is preliminary data.</text>
</comment>
<feature type="transmembrane region" description="Helical" evidence="12">
    <location>
        <begin position="247"/>
        <end position="266"/>
    </location>
</feature>
<dbReference type="FunFam" id="2.70.150.10:FF:000002">
    <property type="entry name" value="Copper-transporting ATPase 1, putative"/>
    <property type="match status" value="1"/>
</dbReference>
<evidence type="ECO:0000256" key="1">
    <source>
        <dbReference type="ARBA" id="ARBA00004651"/>
    </source>
</evidence>
<dbReference type="Pfam" id="PF00702">
    <property type="entry name" value="Hydrolase"/>
    <property type="match status" value="1"/>
</dbReference>
<evidence type="ECO:0000256" key="12">
    <source>
        <dbReference type="RuleBase" id="RU362081"/>
    </source>
</evidence>
<keyword evidence="8" id="KW-0813">Transport</keyword>
<comment type="similarity">
    <text evidence="2 12">Belongs to the cation transport ATPase (P-type) (TC 3.A.3) family. Type IB subfamily.</text>
</comment>
<dbReference type="InterPro" id="IPR023298">
    <property type="entry name" value="ATPase_P-typ_TM_dom_sf"/>
</dbReference>
<dbReference type="EC" id="7.2.2.21" evidence="10"/>
<keyword evidence="12" id="KW-0067">ATP-binding</keyword>
<dbReference type="GO" id="GO:0005524">
    <property type="term" value="F:ATP binding"/>
    <property type="evidence" value="ECO:0007669"/>
    <property type="project" value="UniProtKB-UniRule"/>
</dbReference>
<dbReference type="InterPro" id="IPR018303">
    <property type="entry name" value="ATPase_P-typ_P_site"/>
</dbReference>
<dbReference type="Gene3D" id="3.40.1110.10">
    <property type="entry name" value="Calcium-transporting ATPase, cytoplasmic domain N"/>
    <property type="match status" value="1"/>
</dbReference>
<dbReference type="InterPro" id="IPR027256">
    <property type="entry name" value="P-typ_ATPase_IB"/>
</dbReference>
<gene>
    <name evidence="14" type="ORF">IWT140_00660</name>
</gene>
<dbReference type="RefSeq" id="WP_225356632.1">
    <property type="nucleotide sequence ID" value="NZ_BCMH01000003.1"/>
</dbReference>
<comment type="subcellular location">
    <subcellularLocation>
        <location evidence="1">Cell membrane</location>
        <topology evidence="1">Multi-pass membrane protein</topology>
    </subcellularLocation>
</comment>
<keyword evidence="15" id="KW-1185">Reference proteome</keyword>
<keyword evidence="3" id="KW-0104">Cadmium</keyword>
<evidence type="ECO:0000256" key="7">
    <source>
        <dbReference type="ARBA" id="ARBA00022989"/>
    </source>
</evidence>
<comment type="catalytic activity">
    <reaction evidence="11">
        <text>Cd(2+)(in) + ATP + H2O = Cd(2+)(out) + ADP + phosphate + H(+)</text>
        <dbReference type="Rhea" id="RHEA:12132"/>
        <dbReference type="ChEBI" id="CHEBI:15377"/>
        <dbReference type="ChEBI" id="CHEBI:15378"/>
        <dbReference type="ChEBI" id="CHEBI:30616"/>
        <dbReference type="ChEBI" id="CHEBI:43474"/>
        <dbReference type="ChEBI" id="CHEBI:48775"/>
        <dbReference type="ChEBI" id="CHEBI:456216"/>
        <dbReference type="EC" id="7.2.2.21"/>
    </reaction>
</comment>
<dbReference type="SFLD" id="SFLDS00003">
    <property type="entry name" value="Haloacid_Dehalogenase"/>
    <property type="match status" value="1"/>
</dbReference>
<dbReference type="InterPro" id="IPR001757">
    <property type="entry name" value="P_typ_ATPase"/>
</dbReference>
<feature type="transmembrane region" description="Helical" evidence="12">
    <location>
        <begin position="278"/>
        <end position="305"/>
    </location>
</feature>
<keyword evidence="7 12" id="KW-1133">Transmembrane helix</keyword>
<dbReference type="PRINTS" id="PR00119">
    <property type="entry name" value="CATATPASE"/>
</dbReference>
<dbReference type="PRINTS" id="PR00941">
    <property type="entry name" value="CDATPASE"/>
</dbReference>
<dbReference type="Proteomes" id="UP000198430">
    <property type="component" value="Unassembled WGS sequence"/>
</dbReference>
<dbReference type="SUPFAM" id="SSF81653">
    <property type="entry name" value="Calcium ATPase, transduction domain A"/>
    <property type="match status" value="1"/>
</dbReference>
<keyword evidence="12" id="KW-1003">Cell membrane</keyword>
<dbReference type="SUPFAM" id="SSF56784">
    <property type="entry name" value="HAD-like"/>
    <property type="match status" value="1"/>
</dbReference>
<dbReference type="EMBL" id="BCMH01000003">
    <property type="protein sequence ID" value="GAX03062.1"/>
    <property type="molecule type" value="Genomic_DNA"/>
</dbReference>
<dbReference type="PANTHER" id="PTHR48085">
    <property type="entry name" value="CADMIUM/ZINC-TRANSPORTING ATPASE HMA2-RELATED"/>
    <property type="match status" value="1"/>
</dbReference>
<dbReference type="InterPro" id="IPR008250">
    <property type="entry name" value="ATPase_P-typ_transduc_dom_A_sf"/>
</dbReference>
<dbReference type="InterPro" id="IPR036412">
    <property type="entry name" value="HAD-like_sf"/>
</dbReference>
<dbReference type="AlphaFoldDB" id="A0A1Z5INA4"/>
<dbReference type="InterPro" id="IPR023214">
    <property type="entry name" value="HAD_sf"/>
</dbReference>